<dbReference type="InterPro" id="IPR010699">
    <property type="entry name" value="DUF1275"/>
</dbReference>
<evidence type="ECO:0000256" key="1">
    <source>
        <dbReference type="SAM" id="MobiDB-lite"/>
    </source>
</evidence>
<feature type="transmembrane region" description="Helical" evidence="2">
    <location>
        <begin position="141"/>
        <end position="162"/>
    </location>
</feature>
<keyword evidence="2" id="KW-0812">Transmembrane</keyword>
<accession>A0A9W8K1P1</accession>
<feature type="transmembrane region" description="Helical" evidence="2">
    <location>
        <begin position="264"/>
        <end position="284"/>
    </location>
</feature>
<feature type="compositionally biased region" description="Polar residues" evidence="1">
    <location>
        <begin position="17"/>
        <end position="35"/>
    </location>
</feature>
<evidence type="ECO:0000313" key="4">
    <source>
        <dbReference type="Proteomes" id="UP001148786"/>
    </source>
</evidence>
<organism evidence="3 4">
    <name type="scientific">Agrocybe chaxingu</name>
    <dbReference type="NCBI Taxonomy" id="84603"/>
    <lineage>
        <taxon>Eukaryota</taxon>
        <taxon>Fungi</taxon>
        <taxon>Dikarya</taxon>
        <taxon>Basidiomycota</taxon>
        <taxon>Agaricomycotina</taxon>
        <taxon>Agaricomycetes</taxon>
        <taxon>Agaricomycetidae</taxon>
        <taxon>Agaricales</taxon>
        <taxon>Agaricineae</taxon>
        <taxon>Strophariaceae</taxon>
        <taxon>Agrocybe</taxon>
    </lineage>
</organism>
<name>A0A9W8K1P1_9AGAR</name>
<dbReference type="PANTHER" id="PTHR37488:SF2">
    <property type="entry name" value="DUF1275 DOMAIN-CONTAINING PROTEIN"/>
    <property type="match status" value="1"/>
</dbReference>
<feature type="transmembrane region" description="Helical" evidence="2">
    <location>
        <begin position="59"/>
        <end position="83"/>
    </location>
</feature>
<feature type="transmembrane region" description="Helical" evidence="2">
    <location>
        <begin position="241"/>
        <end position="258"/>
    </location>
</feature>
<evidence type="ECO:0000313" key="3">
    <source>
        <dbReference type="EMBL" id="KAJ3511862.1"/>
    </source>
</evidence>
<gene>
    <name evidence="3" type="ORF">NLJ89_g3857</name>
</gene>
<dbReference type="PANTHER" id="PTHR37488">
    <property type="entry name" value="DUF1275 DOMAIN-CONTAINING PROTEIN"/>
    <property type="match status" value="1"/>
</dbReference>
<dbReference type="OrthoDB" id="5288586at2759"/>
<feature type="transmembrane region" description="Helical" evidence="2">
    <location>
        <begin position="182"/>
        <end position="200"/>
    </location>
</feature>
<protein>
    <recommendedName>
        <fullName evidence="5">DUF1275 domain protein</fullName>
    </recommendedName>
</protein>
<keyword evidence="2" id="KW-1133">Transmembrane helix</keyword>
<proteinExistence type="predicted"/>
<evidence type="ECO:0000256" key="2">
    <source>
        <dbReference type="SAM" id="Phobius"/>
    </source>
</evidence>
<keyword evidence="4" id="KW-1185">Reference proteome</keyword>
<keyword evidence="2" id="KW-0472">Membrane</keyword>
<dbReference type="Proteomes" id="UP001148786">
    <property type="component" value="Unassembled WGS sequence"/>
</dbReference>
<dbReference type="EMBL" id="JANKHO010000299">
    <property type="protein sequence ID" value="KAJ3511862.1"/>
    <property type="molecule type" value="Genomic_DNA"/>
</dbReference>
<dbReference type="AlphaFoldDB" id="A0A9W8K1P1"/>
<sequence length="288" mass="31412">MSEKALAQPVTYVEAATTPSSESNSLHNSDLESSGPKSLMSLRKYLAADVDPNWTTAPLAMYCFMTGYCNAVCFSAIFVWCGFQTGNFAQLALAVGRLFEGAPGDLTFHKADQQALCSLLGFNAGAFIGRLGDRVGPHKRLWLIFGTFIQTLFTMVCAITLWKSGQGSIANARDDPAWTNALTFVAVALMSASLGLQGILSKRLNRQFGTTIVLTTIWIELMCDPKLFRIRQYVVTRDHRLIAAFSLFLGAFIGRAILFELGSAATMGIGVGLRMIITFSWFLIGANF</sequence>
<comment type="caution">
    <text evidence="3">The sequence shown here is derived from an EMBL/GenBank/DDBJ whole genome shotgun (WGS) entry which is preliminary data.</text>
</comment>
<feature type="region of interest" description="Disordered" evidence="1">
    <location>
        <begin position="16"/>
        <end position="35"/>
    </location>
</feature>
<reference evidence="3" key="1">
    <citation type="submission" date="2022-07" db="EMBL/GenBank/DDBJ databases">
        <title>Genome Sequence of Agrocybe chaxingu.</title>
        <authorList>
            <person name="Buettner E."/>
        </authorList>
    </citation>
    <scope>NUCLEOTIDE SEQUENCE</scope>
    <source>
        <strain evidence="3">MP-N11</strain>
    </source>
</reference>
<evidence type="ECO:0008006" key="5">
    <source>
        <dbReference type="Google" id="ProtNLM"/>
    </source>
</evidence>
<dbReference type="Pfam" id="PF06912">
    <property type="entry name" value="DUF1275"/>
    <property type="match status" value="1"/>
</dbReference>